<dbReference type="GeneID" id="18256595"/>
<dbReference type="OMA" id="PQSLKSW"/>
<evidence type="ECO:0000313" key="9">
    <source>
        <dbReference type="EMBL" id="EGS20721.1"/>
    </source>
</evidence>
<sequence>MAPTATTLPQGLDIALLRSSHELFSTAPFSALDPTSTTSSTSTTPVPPSKHLPGQPYTLPQIRAIHAALQTRAADIQSRLRTQVGASYRDLLGTADTIVAMRTEMDKAVGLLGAMGARCGAGVVSEKVKGLKEFTAAHAGKNIYGGKDLGVAAREKLLAGCLLGLREILGGGSYKADTSRKKKKSGDELLRAARLYVLAKLLVQSLSGTGSTDAASARKSLENVHSPRLRSHIAAVLRSASDGPMRCGDVLKALGAHSLAETAGARDVLRYFLRVRSEAIALALDVNKDEDDGNETKQSADVTRALGLYAKTLLDVQSLVPKQLPDALHALKQDRLLENSLLKDMECLRLDIYKQWCGDEIQFYIPFIRHDDLEPSQAREMLLSWARSGSEVLLKGLNRTLERMTELKAIVELRTNVLKLWVAEGSKVRGIDQSTMLNELREVINNHMLRVLEAKVSKLRLVGSEVAATLSSWREGVTDQHTSLWDDVTALDTDLTTPNGAVDFTQAVIGRMHGCSDVVSKAIACYRSWFRVIEDAGRVVDTLRRQRWENDVDDLVEDEETIEERQQLLTRDDPAALSNHLTHLLAKAFGKLSEQLSSLWDAQKEGPNSGAVAAYLLRVLRDIRARLPDHELEKLEQVKNFGLAMVPSLHEALAKAVSVGPLDELSTVTLTRRTVAGRALWEGEPELPCSPSPGAFKFLRNLTVAMRDAGADLWSLAAVAVLKKHLVPEISKAWVEALEGLSSNDNNAQVGESGGEKGSAGEKESNNVTSIEVHHDLLVQWLLDIHYLRLFLGPSEELFKELEDAVWKKTALDKTAIETRLAKTSQDYHKRTTLLFGLLA</sequence>
<dbReference type="AlphaFoldDB" id="G0S605"/>
<evidence type="ECO:0000256" key="1">
    <source>
        <dbReference type="ARBA" id="ARBA00004395"/>
    </source>
</evidence>
<organism evidence="10">
    <name type="scientific">Chaetomium thermophilum (strain DSM 1495 / CBS 144.50 / IMI 039719)</name>
    <name type="common">Thermochaetoides thermophila</name>
    <dbReference type="NCBI Taxonomy" id="759272"/>
    <lineage>
        <taxon>Eukaryota</taxon>
        <taxon>Fungi</taxon>
        <taxon>Dikarya</taxon>
        <taxon>Ascomycota</taxon>
        <taxon>Pezizomycotina</taxon>
        <taxon>Sordariomycetes</taxon>
        <taxon>Sordariomycetidae</taxon>
        <taxon>Sordariales</taxon>
        <taxon>Chaetomiaceae</taxon>
        <taxon>Thermochaetoides</taxon>
    </lineage>
</organism>
<keyword evidence="4" id="KW-0813">Transport</keyword>
<evidence type="ECO:0000256" key="2">
    <source>
        <dbReference type="ARBA" id="ARBA00006653"/>
    </source>
</evidence>
<dbReference type="Pfam" id="PF08700">
    <property type="entry name" value="VPS51_Exo84_N"/>
    <property type="match status" value="1"/>
</dbReference>
<evidence type="ECO:0000256" key="5">
    <source>
        <dbReference type="ARBA" id="ARBA00022927"/>
    </source>
</evidence>
<dbReference type="GO" id="GO:0006891">
    <property type="term" value="P:intra-Golgi vesicle-mediated transport"/>
    <property type="evidence" value="ECO:0007669"/>
    <property type="project" value="InterPro"/>
</dbReference>
<comment type="similarity">
    <text evidence="2">Belongs to the COG1 family.</text>
</comment>
<dbReference type="PANTHER" id="PTHR31658">
    <property type="entry name" value="CONSERVED OLIGOMERIC GOLGI COMPLEX SUBUNIT 1"/>
    <property type="match status" value="1"/>
</dbReference>
<evidence type="ECO:0000256" key="7">
    <source>
        <dbReference type="ARBA" id="ARBA00023136"/>
    </source>
</evidence>
<dbReference type="GO" id="GO:0000139">
    <property type="term" value="C:Golgi membrane"/>
    <property type="evidence" value="ECO:0007669"/>
    <property type="project" value="UniProtKB-SubCell"/>
</dbReference>
<dbReference type="eggNOG" id="ENOG502RN59">
    <property type="taxonomic scope" value="Eukaryota"/>
</dbReference>
<feature type="region of interest" description="Disordered" evidence="8">
    <location>
        <begin position="745"/>
        <end position="766"/>
    </location>
</feature>
<feature type="compositionally biased region" description="Low complexity" evidence="8">
    <location>
        <begin position="34"/>
        <end position="44"/>
    </location>
</feature>
<keyword evidence="7" id="KW-0472">Membrane</keyword>
<dbReference type="PANTHER" id="PTHR31658:SF0">
    <property type="entry name" value="CONSERVED OLIGOMERIC GOLGI COMPLEX SUBUNIT 1"/>
    <property type="match status" value="1"/>
</dbReference>
<reference evidence="9 10" key="1">
    <citation type="journal article" date="2011" name="Cell">
        <title>Insight into structure and assembly of the nuclear pore complex by utilizing the genome of a eukaryotic thermophile.</title>
        <authorList>
            <person name="Amlacher S."/>
            <person name="Sarges P."/>
            <person name="Flemming D."/>
            <person name="van Noort V."/>
            <person name="Kunze R."/>
            <person name="Devos D.P."/>
            <person name="Arumugam M."/>
            <person name="Bork P."/>
            <person name="Hurt E."/>
        </authorList>
    </citation>
    <scope>NUCLEOTIDE SEQUENCE [LARGE SCALE GENOMIC DNA]</scope>
    <source>
        <strain evidence="10">DSM 1495 / CBS 144.50 / IMI 039719</strain>
    </source>
</reference>
<keyword evidence="10" id="KW-1185">Reference proteome</keyword>
<evidence type="ECO:0000256" key="4">
    <source>
        <dbReference type="ARBA" id="ARBA00022448"/>
    </source>
</evidence>
<evidence type="ECO:0000256" key="6">
    <source>
        <dbReference type="ARBA" id="ARBA00023034"/>
    </source>
</evidence>
<dbReference type="STRING" id="759272.G0S605"/>
<protein>
    <recommendedName>
        <fullName evidence="3">Conserved oligomeric Golgi complex subunit 1</fullName>
    </recommendedName>
</protein>
<dbReference type="GO" id="GO:0017119">
    <property type="term" value="C:Golgi transport complex"/>
    <property type="evidence" value="ECO:0007669"/>
    <property type="project" value="InterPro"/>
</dbReference>
<evidence type="ECO:0000256" key="8">
    <source>
        <dbReference type="SAM" id="MobiDB-lite"/>
    </source>
</evidence>
<feature type="region of interest" description="Disordered" evidence="8">
    <location>
        <begin position="28"/>
        <end position="50"/>
    </location>
</feature>
<evidence type="ECO:0000313" key="10">
    <source>
        <dbReference type="Proteomes" id="UP000008066"/>
    </source>
</evidence>
<dbReference type="EMBL" id="GL988041">
    <property type="protein sequence ID" value="EGS20721.1"/>
    <property type="molecule type" value="Genomic_DNA"/>
</dbReference>
<dbReference type="OrthoDB" id="46189at2759"/>
<dbReference type="RefSeq" id="XP_006693017.1">
    <property type="nucleotide sequence ID" value="XM_006692954.1"/>
</dbReference>
<dbReference type="InterPro" id="IPR033370">
    <property type="entry name" value="COG1"/>
</dbReference>
<keyword evidence="5" id="KW-0653">Protein transport</keyword>
<evidence type="ECO:0000256" key="3">
    <source>
        <dbReference type="ARBA" id="ARBA00020978"/>
    </source>
</evidence>
<name>G0S605_CHATD</name>
<dbReference type="KEGG" id="cthr:CTHT_0025570"/>
<keyword evidence="6" id="KW-0333">Golgi apparatus</keyword>
<dbReference type="GO" id="GO:0015031">
    <property type="term" value="P:protein transport"/>
    <property type="evidence" value="ECO:0007669"/>
    <property type="project" value="UniProtKB-KW"/>
</dbReference>
<dbReference type="Proteomes" id="UP000008066">
    <property type="component" value="Unassembled WGS sequence"/>
</dbReference>
<dbReference type="HOGENOM" id="CLU_008451_0_0_1"/>
<gene>
    <name evidence="9" type="ORF">CTHT_0025570</name>
</gene>
<comment type="subcellular location">
    <subcellularLocation>
        <location evidence="1">Golgi apparatus membrane</location>
        <topology evidence="1">Peripheral membrane protein</topology>
    </subcellularLocation>
</comment>
<proteinExistence type="inferred from homology"/>
<accession>G0S605</accession>